<reference evidence="2 3" key="1">
    <citation type="journal article" date="2014" name="BMC Genomics">
        <title>Genome sequencing of four Aureobasidium pullulans varieties: biotechnological potential, stress tolerance, and description of new species.</title>
        <authorList>
            <person name="Gostin Ar C."/>
            <person name="Ohm R.A."/>
            <person name="Kogej T."/>
            <person name="Sonjak S."/>
            <person name="Turk M."/>
            <person name="Zajc J."/>
            <person name="Zalar P."/>
            <person name="Grube M."/>
            <person name="Sun H."/>
            <person name="Han J."/>
            <person name="Sharma A."/>
            <person name="Chiniquy J."/>
            <person name="Ngan C.Y."/>
            <person name="Lipzen A."/>
            <person name="Barry K."/>
            <person name="Grigoriev I.V."/>
            <person name="Gunde-Cimerman N."/>
        </authorList>
    </citation>
    <scope>NUCLEOTIDE SEQUENCE [LARGE SCALE GENOMIC DNA]</scope>
    <source>
        <strain evidence="2 3">EXF-2481</strain>
    </source>
</reference>
<keyword evidence="3" id="KW-1185">Reference proteome</keyword>
<evidence type="ECO:0000313" key="3">
    <source>
        <dbReference type="Proteomes" id="UP000030641"/>
    </source>
</evidence>
<proteinExistence type="predicted"/>
<dbReference type="EMBL" id="KL584772">
    <property type="protein sequence ID" value="KEQ92186.1"/>
    <property type="molecule type" value="Genomic_DNA"/>
</dbReference>
<accession>A0A074YZB8</accession>
<dbReference type="Proteomes" id="UP000030641">
    <property type="component" value="Unassembled WGS sequence"/>
</dbReference>
<dbReference type="HOGENOM" id="CLU_1209613_0_0_1"/>
<gene>
    <name evidence="2" type="ORF">AUEXF2481DRAFT_434906</name>
</gene>
<dbReference type="OrthoDB" id="3871322at2759"/>
<name>A0A074YZB8_AURSE</name>
<feature type="region of interest" description="Disordered" evidence="1">
    <location>
        <begin position="169"/>
        <end position="229"/>
    </location>
</feature>
<evidence type="ECO:0000256" key="1">
    <source>
        <dbReference type="SAM" id="MobiDB-lite"/>
    </source>
</evidence>
<dbReference type="GeneID" id="25367424"/>
<feature type="compositionally biased region" description="Basic and acidic residues" evidence="1">
    <location>
        <begin position="197"/>
        <end position="229"/>
    </location>
</feature>
<organism evidence="2 3">
    <name type="scientific">Aureobasidium subglaciale (strain EXF-2481)</name>
    <name type="common">Aureobasidium pullulans var. subglaciale</name>
    <dbReference type="NCBI Taxonomy" id="1043005"/>
    <lineage>
        <taxon>Eukaryota</taxon>
        <taxon>Fungi</taxon>
        <taxon>Dikarya</taxon>
        <taxon>Ascomycota</taxon>
        <taxon>Pezizomycotina</taxon>
        <taxon>Dothideomycetes</taxon>
        <taxon>Dothideomycetidae</taxon>
        <taxon>Dothideales</taxon>
        <taxon>Saccotheciaceae</taxon>
        <taxon>Aureobasidium</taxon>
    </lineage>
</organism>
<dbReference type="InParanoid" id="A0A074YZB8"/>
<dbReference type="AlphaFoldDB" id="A0A074YZB8"/>
<protein>
    <submittedName>
        <fullName evidence="2">Uncharacterized protein</fullName>
    </submittedName>
</protein>
<evidence type="ECO:0000313" key="2">
    <source>
        <dbReference type="EMBL" id="KEQ92186.1"/>
    </source>
</evidence>
<sequence length="229" mass="26754">MFSLLTMMSRKLQPSIQRPLVRSFFCFGRTDDPVRTQAQIDRRRLWGRIPENRARIKAEATKYNAARSSQLREQTFRRYQADLPTRRALELRNRDLRRYTWKSHEPVTFSDRVDLRCTACDSSRYLKFWWREKTLGKSVKGNTTTDRYMCNRCFANDWPRMVPETYPGDLPPVFRSPDLPQPREKRAAKGDSTGTEQSEKAGHAGDTEEKANRRDHSAESQDPPEAAHG</sequence>
<dbReference type="RefSeq" id="XP_013340735.1">
    <property type="nucleotide sequence ID" value="XM_013485281.1"/>
</dbReference>